<dbReference type="PANTHER" id="PTHR32046">
    <property type="entry name" value="G DOMAIN-CONTAINING PROTEIN"/>
    <property type="match status" value="1"/>
</dbReference>
<dbReference type="SUPFAM" id="SSF52047">
    <property type="entry name" value="RNI-like"/>
    <property type="match status" value="1"/>
</dbReference>
<dbReference type="SUPFAM" id="SSF52540">
    <property type="entry name" value="P-loop containing nucleoside triphosphate hydrolases"/>
    <property type="match status" value="1"/>
</dbReference>
<dbReference type="STRING" id="47428.A0A284R4B3"/>
<dbReference type="Gene3D" id="3.80.10.10">
    <property type="entry name" value="Ribonuclease Inhibitor"/>
    <property type="match status" value="1"/>
</dbReference>
<organism evidence="2 3">
    <name type="scientific">Armillaria ostoyae</name>
    <name type="common">Armillaria root rot fungus</name>
    <dbReference type="NCBI Taxonomy" id="47428"/>
    <lineage>
        <taxon>Eukaryota</taxon>
        <taxon>Fungi</taxon>
        <taxon>Dikarya</taxon>
        <taxon>Basidiomycota</taxon>
        <taxon>Agaricomycotina</taxon>
        <taxon>Agaricomycetes</taxon>
        <taxon>Agaricomycetidae</taxon>
        <taxon>Agaricales</taxon>
        <taxon>Marasmiineae</taxon>
        <taxon>Physalacriaceae</taxon>
        <taxon>Armillaria</taxon>
    </lineage>
</organism>
<dbReference type="Gene3D" id="3.40.50.300">
    <property type="entry name" value="P-loop containing nucleotide triphosphate hydrolases"/>
    <property type="match status" value="1"/>
</dbReference>
<dbReference type="InterPro" id="IPR032675">
    <property type="entry name" value="LRR_dom_sf"/>
</dbReference>
<feature type="coiled-coil region" evidence="1">
    <location>
        <begin position="1012"/>
        <end position="1125"/>
    </location>
</feature>
<name>A0A284R4B3_ARMOS</name>
<evidence type="ECO:0008006" key="4">
    <source>
        <dbReference type="Google" id="ProtNLM"/>
    </source>
</evidence>
<accession>A0A284R4B3</accession>
<dbReference type="PANTHER" id="PTHR32046:SF12">
    <property type="entry name" value="AIG1-TYPE G DOMAIN-CONTAINING PROTEIN"/>
    <property type="match status" value="1"/>
</dbReference>
<dbReference type="PROSITE" id="PS00675">
    <property type="entry name" value="SIGMA54_INTERACT_1"/>
    <property type="match status" value="1"/>
</dbReference>
<feature type="coiled-coil region" evidence="1">
    <location>
        <begin position="898"/>
        <end position="925"/>
    </location>
</feature>
<keyword evidence="1" id="KW-0175">Coiled coil</keyword>
<evidence type="ECO:0000313" key="3">
    <source>
        <dbReference type="Proteomes" id="UP000219338"/>
    </source>
</evidence>
<sequence>MATAQFTAGTIVCDGKEEEIRTDIPEWHRAGEAMDVRRSTFIIPQIMALPTTFPSDWHPYADGPLIDHPHIGKLARSNDTPSPSEEKILQKMVSDTGKRIDAVDAEVLELKALRQAFIQSIARVDEELASLDKERQRLSDSIRERQILLGALRRMPKENPMSDGKWPSFSARHPLLSFELVSRKWKDVLDTFPKLWSYVNILIDRMTSSTRRIGSASSVARLGPFPDAILMALFSVSRRVQALHLCLPDRYFTDMQQLSLCFPTLQELVLYPSTPSVVAQHLHFGSLSHLQFFQAINISDLHKLSLPCHQITHFANLYTELGCRPPAHRVLDILKMMPLLSNCRFSLDLYPLSIEVVEETTLSQLHSLTLSSMYQQGSDFPPVIPFVLNSLRLPALLDLSVTCLDGFDSRDQATTFTSIRHLIERSHSPLTSLYFDNGEILEDDLMYILSSTPTLQVLQLIDVGGGITDEVVNDLARRVGTESGSPVPTLVPHLHTLHLSGQLDFQVELYVGMVESRWTCHPRHLKSVEVCRFVDRRREREEEANMALSRLDVLVSEGLDVIVSMGLISIIDIKPQHFTPIEYFSDIHTHDALPTATNFAGTTLAITAIQDPVDDEPEERILNDVESLKKGVVKTDRNKQKEFTILLVGETGVGKTAVLSLIANVLAGKRPDNYKEFYDPDNEVGGTQKHSQTKSARVYTLKSVNGVTVRILDSPGLADTRGIQRDELHKKNIAEAIQDSIDVVNAVLILANGTVPRLTVGTDYALSTLSAIFPCTLAENIGFLFTNVSSPLSWNFDPSSLPSVLQGNTQFLLDNPVAMQKKYRQHMKTNSRIPDKTKKQFRQAVLAGEQKALEMLVEMFDWLDGLNAQPTTDIMSLYDQSQKIETEIANTLAIMRQAAKTDKELDDVQRQLDGAEVDMKTYEKYEHVVNRKDWYQKSTDRHNTVCSVPDCYSNCHIGCFLSFTLNPDDLRHCISMSESGGVCCQECKHGREFHRHYNSIWAIEEISELKVNQEAKAKFENAQNAKERAEEFKKQIKDKKTMLQDRIKNATEELGRLVERYSNLSLSGSFAGQVETAVKMLEQNLEGMRESGAARETIDKVEASLDSMREKLEVLKEANRSKQRKMLVLANKFVGYFTGP</sequence>
<dbReference type="InterPro" id="IPR027417">
    <property type="entry name" value="P-loop_NTPase"/>
</dbReference>
<dbReference type="Proteomes" id="UP000219338">
    <property type="component" value="Unassembled WGS sequence"/>
</dbReference>
<evidence type="ECO:0000313" key="2">
    <source>
        <dbReference type="EMBL" id="SJL03571.1"/>
    </source>
</evidence>
<keyword evidence="3" id="KW-1185">Reference proteome</keyword>
<dbReference type="OrthoDB" id="2611327at2759"/>
<dbReference type="EMBL" id="FUEG01000004">
    <property type="protein sequence ID" value="SJL03571.1"/>
    <property type="molecule type" value="Genomic_DNA"/>
</dbReference>
<reference evidence="3" key="1">
    <citation type="journal article" date="2017" name="Nat. Ecol. Evol.">
        <title>Genome expansion and lineage-specific genetic innovations in the forest pathogenic fungi Armillaria.</title>
        <authorList>
            <person name="Sipos G."/>
            <person name="Prasanna A.N."/>
            <person name="Walter M.C."/>
            <person name="O'Connor E."/>
            <person name="Balint B."/>
            <person name="Krizsan K."/>
            <person name="Kiss B."/>
            <person name="Hess J."/>
            <person name="Varga T."/>
            <person name="Slot J."/>
            <person name="Riley R."/>
            <person name="Boka B."/>
            <person name="Rigling D."/>
            <person name="Barry K."/>
            <person name="Lee J."/>
            <person name="Mihaltcheva S."/>
            <person name="LaButti K."/>
            <person name="Lipzen A."/>
            <person name="Waldron R."/>
            <person name="Moloney N.M."/>
            <person name="Sperisen C."/>
            <person name="Kredics L."/>
            <person name="Vagvoelgyi C."/>
            <person name="Patrignani A."/>
            <person name="Fitzpatrick D."/>
            <person name="Nagy I."/>
            <person name="Doyle S."/>
            <person name="Anderson J.B."/>
            <person name="Grigoriev I.V."/>
            <person name="Gueldener U."/>
            <person name="Muensterkoetter M."/>
            <person name="Nagy L.G."/>
        </authorList>
    </citation>
    <scope>NUCLEOTIDE SEQUENCE [LARGE SCALE GENOMIC DNA]</scope>
    <source>
        <strain evidence="3">C18/9</strain>
    </source>
</reference>
<gene>
    <name evidence="2" type="ORF">ARMOST_06928</name>
</gene>
<dbReference type="AlphaFoldDB" id="A0A284R4B3"/>
<dbReference type="InterPro" id="IPR025662">
    <property type="entry name" value="Sigma_54_int_dom_ATP-bd_1"/>
</dbReference>
<proteinExistence type="predicted"/>
<protein>
    <recommendedName>
        <fullName evidence="4">AIG1-type G domain-containing protein</fullName>
    </recommendedName>
</protein>
<evidence type="ECO:0000256" key="1">
    <source>
        <dbReference type="SAM" id="Coils"/>
    </source>
</evidence>